<evidence type="ECO:0000256" key="10">
    <source>
        <dbReference type="SAM" id="SignalP"/>
    </source>
</evidence>
<dbReference type="PANTHER" id="PTHR30026">
    <property type="entry name" value="OUTER MEMBRANE PROTEIN TOLC"/>
    <property type="match status" value="1"/>
</dbReference>
<dbReference type="InterPro" id="IPR003423">
    <property type="entry name" value="OMP_efflux"/>
</dbReference>
<dbReference type="InterPro" id="IPR010130">
    <property type="entry name" value="T1SS_OMP_TolC"/>
</dbReference>
<evidence type="ECO:0000256" key="1">
    <source>
        <dbReference type="ARBA" id="ARBA00004442"/>
    </source>
</evidence>
<dbReference type="SUPFAM" id="SSF56954">
    <property type="entry name" value="Outer membrane efflux proteins (OEP)"/>
    <property type="match status" value="1"/>
</dbReference>
<comment type="caution">
    <text evidence="11">The sequence shown here is derived from an EMBL/GenBank/DDBJ whole genome shotgun (WGS) entry which is preliminary data.</text>
</comment>
<keyword evidence="5" id="KW-0812">Transmembrane</keyword>
<feature type="signal peptide" evidence="10">
    <location>
        <begin position="1"/>
        <end position="25"/>
    </location>
</feature>
<feature type="coiled-coil region" evidence="8">
    <location>
        <begin position="181"/>
        <end position="208"/>
    </location>
</feature>
<feature type="region of interest" description="Disordered" evidence="9">
    <location>
        <begin position="468"/>
        <end position="511"/>
    </location>
</feature>
<comment type="subcellular location">
    <subcellularLocation>
        <location evidence="1">Cell outer membrane</location>
    </subcellularLocation>
</comment>
<keyword evidence="10" id="KW-0732">Signal</keyword>
<dbReference type="Pfam" id="PF02321">
    <property type="entry name" value="OEP"/>
    <property type="match status" value="2"/>
</dbReference>
<evidence type="ECO:0000313" key="12">
    <source>
        <dbReference type="Proteomes" id="UP000249555"/>
    </source>
</evidence>
<name>A0A2W4Z473_9SPHN</name>
<dbReference type="EMBL" id="QFMX01000001">
    <property type="protein sequence ID" value="PZO77053.1"/>
    <property type="molecule type" value="Genomic_DNA"/>
</dbReference>
<keyword evidence="4" id="KW-1134">Transmembrane beta strand</keyword>
<evidence type="ECO:0000256" key="5">
    <source>
        <dbReference type="ARBA" id="ARBA00022692"/>
    </source>
</evidence>
<dbReference type="GO" id="GO:0015562">
    <property type="term" value="F:efflux transmembrane transporter activity"/>
    <property type="evidence" value="ECO:0007669"/>
    <property type="project" value="InterPro"/>
</dbReference>
<evidence type="ECO:0008006" key="13">
    <source>
        <dbReference type="Google" id="ProtNLM"/>
    </source>
</evidence>
<keyword evidence="3" id="KW-0813">Transport</keyword>
<evidence type="ECO:0000256" key="2">
    <source>
        <dbReference type="ARBA" id="ARBA00007613"/>
    </source>
</evidence>
<comment type="similarity">
    <text evidence="2">Belongs to the outer membrane factor (OMF) (TC 1.B.17) family.</text>
</comment>
<dbReference type="Gene3D" id="1.20.1600.10">
    <property type="entry name" value="Outer membrane efflux proteins (OEP)"/>
    <property type="match status" value="1"/>
</dbReference>
<evidence type="ECO:0000313" key="11">
    <source>
        <dbReference type="EMBL" id="PZO77053.1"/>
    </source>
</evidence>
<dbReference type="GO" id="GO:0009279">
    <property type="term" value="C:cell outer membrane"/>
    <property type="evidence" value="ECO:0007669"/>
    <property type="project" value="UniProtKB-SubCell"/>
</dbReference>
<keyword evidence="7" id="KW-0998">Cell outer membrane</keyword>
<dbReference type="Proteomes" id="UP000249555">
    <property type="component" value="Unassembled WGS sequence"/>
</dbReference>
<proteinExistence type="inferred from homology"/>
<gene>
    <name evidence="11" type="ORF">DI640_01320</name>
</gene>
<dbReference type="InterPro" id="IPR051906">
    <property type="entry name" value="TolC-like"/>
</dbReference>
<evidence type="ECO:0000256" key="6">
    <source>
        <dbReference type="ARBA" id="ARBA00023136"/>
    </source>
</evidence>
<evidence type="ECO:0000256" key="8">
    <source>
        <dbReference type="SAM" id="Coils"/>
    </source>
</evidence>
<dbReference type="PANTHER" id="PTHR30026:SF22">
    <property type="entry name" value="OUTER MEMBRANE EFFLUX PROTEIN"/>
    <property type="match status" value="1"/>
</dbReference>
<dbReference type="AlphaFoldDB" id="A0A2W4Z473"/>
<organism evidence="11 12">
    <name type="scientific">Sphingomonas taxi</name>
    <dbReference type="NCBI Taxonomy" id="1549858"/>
    <lineage>
        <taxon>Bacteria</taxon>
        <taxon>Pseudomonadati</taxon>
        <taxon>Pseudomonadota</taxon>
        <taxon>Alphaproteobacteria</taxon>
        <taxon>Sphingomonadales</taxon>
        <taxon>Sphingomonadaceae</taxon>
        <taxon>Sphingomonas</taxon>
    </lineage>
</organism>
<dbReference type="NCBIfam" id="TIGR01844">
    <property type="entry name" value="type_I_sec_TolC"/>
    <property type="match status" value="1"/>
</dbReference>
<evidence type="ECO:0000256" key="4">
    <source>
        <dbReference type="ARBA" id="ARBA00022452"/>
    </source>
</evidence>
<keyword evidence="6" id="KW-0472">Membrane</keyword>
<feature type="chain" id="PRO_5015962667" description="Type I secretion protein TolC" evidence="10">
    <location>
        <begin position="26"/>
        <end position="511"/>
    </location>
</feature>
<evidence type="ECO:0000256" key="3">
    <source>
        <dbReference type="ARBA" id="ARBA00022448"/>
    </source>
</evidence>
<dbReference type="GO" id="GO:0015288">
    <property type="term" value="F:porin activity"/>
    <property type="evidence" value="ECO:0007669"/>
    <property type="project" value="TreeGrafter"/>
</dbReference>
<reference evidence="11 12" key="1">
    <citation type="submission" date="2017-08" db="EMBL/GenBank/DDBJ databases">
        <title>Infants hospitalized years apart are colonized by the same room-sourced microbial strains.</title>
        <authorList>
            <person name="Brooks B."/>
            <person name="Olm M.R."/>
            <person name="Firek B.A."/>
            <person name="Baker R."/>
            <person name="Thomas B.C."/>
            <person name="Morowitz M.J."/>
            <person name="Banfield J.F."/>
        </authorList>
    </citation>
    <scope>NUCLEOTIDE SEQUENCE [LARGE SCALE GENOMIC DNA]</scope>
    <source>
        <strain evidence="11">S2_018_000_R3_119</strain>
    </source>
</reference>
<evidence type="ECO:0000256" key="9">
    <source>
        <dbReference type="SAM" id="MobiDB-lite"/>
    </source>
</evidence>
<evidence type="ECO:0000256" key="7">
    <source>
        <dbReference type="ARBA" id="ARBA00023237"/>
    </source>
</evidence>
<protein>
    <recommendedName>
        <fullName evidence="13">Type I secretion protein TolC</fullName>
    </recommendedName>
</protein>
<sequence>MPRTAHIRRLLVSVALIYSTAPAQAETLREALAKAYNTNPTLTGQRATQRATDENVPIARAAGLPSANATGDYTEFVVNAANNFLAPQRQGVARANVSVPLYLGGQVRNSVAAAKTRVEGGRATLRSTEADLFTNVVAAYMDVIRDEAIVGLNTQNVRVLDVNLQASRDRFQVGDLTRTDVAQSDARLALARAQLQSAQAQLITSRENYIQLVGSPPGVLEAPPTLPHLPDSPASAVTVAIENNPVLIAAAKERDATRYDVGVARASRLPQVSAVGGASYTNYLNSIPPSGGGIGAGSTPNANKAVQAGLSLTLPLFQGGRPAAQVRQAEALQSRAIENVTATERNVISQARSSYATWRSSEQVIQSSETAVNANKLSLEGVRAENSVGTRTILDILNAEQELLNSQVTLVTARRDAYVAGFALLAAMGQAEARDLGLDGGVLYDPVANYQRVRHKIWDFGGDGEPVPVATSTAQSPAQDARVAPQRDPLLDTPVDRNPALTTGMAAPSRQ</sequence>
<keyword evidence="8" id="KW-0175">Coiled coil</keyword>
<accession>A0A2W4Z473</accession>
<dbReference type="GO" id="GO:1990281">
    <property type="term" value="C:efflux pump complex"/>
    <property type="evidence" value="ECO:0007669"/>
    <property type="project" value="TreeGrafter"/>
</dbReference>